<evidence type="ECO:0000313" key="3">
    <source>
        <dbReference type="Proteomes" id="UP001516400"/>
    </source>
</evidence>
<dbReference type="Proteomes" id="UP001516400">
    <property type="component" value="Unassembled WGS sequence"/>
</dbReference>
<accession>A0ABD2N3L0</accession>
<evidence type="ECO:0000259" key="1">
    <source>
        <dbReference type="Pfam" id="PF16087"/>
    </source>
</evidence>
<dbReference type="AlphaFoldDB" id="A0ABD2N3L0"/>
<proteinExistence type="predicted"/>
<dbReference type="InterPro" id="IPR032135">
    <property type="entry name" value="DUF4817"/>
</dbReference>
<reference evidence="2 3" key="1">
    <citation type="journal article" date="2021" name="BMC Biol.">
        <title>Horizontally acquired antibacterial genes associated with adaptive radiation of ladybird beetles.</title>
        <authorList>
            <person name="Li H.S."/>
            <person name="Tang X.F."/>
            <person name="Huang Y.H."/>
            <person name="Xu Z.Y."/>
            <person name="Chen M.L."/>
            <person name="Du X.Y."/>
            <person name="Qiu B.Y."/>
            <person name="Chen P.T."/>
            <person name="Zhang W."/>
            <person name="Slipinski A."/>
            <person name="Escalona H.E."/>
            <person name="Waterhouse R.M."/>
            <person name="Zwick A."/>
            <person name="Pang H."/>
        </authorList>
    </citation>
    <scope>NUCLEOTIDE SEQUENCE [LARGE SCALE GENOMIC DNA]</scope>
    <source>
        <strain evidence="2">SYSU2018</strain>
    </source>
</reference>
<sequence length="161" mass="19173">MNFTQEEIINMIYCLGEGERNCLLASHIYSQRYPNSRHPRKEAFERLKERFERTGQVGYEKNERAKRVLNKENSMQVALSVVENPHVSTRDVSRDLGISQTSVSRILRKEKFHPFHVQVHQQLEPLDFGRRLDFCRWSLNKIEQPNFFSGVLFSPFIRMDW</sequence>
<comment type="caution">
    <text evidence="2">The sequence shown here is derived from an EMBL/GenBank/DDBJ whole genome shotgun (WGS) entry which is preliminary data.</text>
</comment>
<dbReference type="PANTHER" id="PTHR47326">
    <property type="entry name" value="TRANSPOSABLE ELEMENT TC3 TRANSPOSASE-LIKE PROTEIN"/>
    <property type="match status" value="1"/>
</dbReference>
<feature type="domain" description="DUF4817" evidence="1">
    <location>
        <begin position="5"/>
        <end position="57"/>
    </location>
</feature>
<protein>
    <recommendedName>
        <fullName evidence="1">DUF4817 domain-containing protein</fullName>
    </recommendedName>
</protein>
<gene>
    <name evidence="2" type="ORF">HHI36_014719</name>
</gene>
<name>A0ABD2N3L0_9CUCU</name>
<keyword evidence="3" id="KW-1185">Reference proteome</keyword>
<dbReference type="EMBL" id="JABFTP020000062">
    <property type="protein sequence ID" value="KAL3273265.1"/>
    <property type="molecule type" value="Genomic_DNA"/>
</dbReference>
<organism evidence="2 3">
    <name type="scientific">Cryptolaemus montrouzieri</name>
    <dbReference type="NCBI Taxonomy" id="559131"/>
    <lineage>
        <taxon>Eukaryota</taxon>
        <taxon>Metazoa</taxon>
        <taxon>Ecdysozoa</taxon>
        <taxon>Arthropoda</taxon>
        <taxon>Hexapoda</taxon>
        <taxon>Insecta</taxon>
        <taxon>Pterygota</taxon>
        <taxon>Neoptera</taxon>
        <taxon>Endopterygota</taxon>
        <taxon>Coleoptera</taxon>
        <taxon>Polyphaga</taxon>
        <taxon>Cucujiformia</taxon>
        <taxon>Coccinelloidea</taxon>
        <taxon>Coccinellidae</taxon>
        <taxon>Scymninae</taxon>
        <taxon>Scymnini</taxon>
        <taxon>Cryptolaemus</taxon>
    </lineage>
</organism>
<dbReference type="PANTHER" id="PTHR47326:SF1">
    <property type="entry name" value="HTH PSQ-TYPE DOMAIN-CONTAINING PROTEIN"/>
    <property type="match status" value="1"/>
</dbReference>
<dbReference type="Pfam" id="PF16087">
    <property type="entry name" value="DUF4817"/>
    <property type="match status" value="1"/>
</dbReference>
<evidence type="ECO:0000313" key="2">
    <source>
        <dbReference type="EMBL" id="KAL3273265.1"/>
    </source>
</evidence>